<comment type="subunit">
    <text evidence="6">Homodimer.</text>
</comment>
<organism evidence="7 8">
    <name type="scientific">Paenibacillus phyllosphaerae</name>
    <dbReference type="NCBI Taxonomy" id="274593"/>
    <lineage>
        <taxon>Bacteria</taxon>
        <taxon>Bacillati</taxon>
        <taxon>Bacillota</taxon>
        <taxon>Bacilli</taxon>
        <taxon>Bacillales</taxon>
        <taxon>Paenibacillaceae</taxon>
        <taxon>Paenibacillus</taxon>
    </lineage>
</organism>
<dbReference type="PANTHER" id="PTHR42961:SF2">
    <property type="entry name" value="IRON-SULFUR PROTEIN NUBPL"/>
    <property type="match status" value="1"/>
</dbReference>
<evidence type="ECO:0000256" key="3">
    <source>
        <dbReference type="ARBA" id="ARBA00022840"/>
    </source>
</evidence>
<dbReference type="InterPro" id="IPR027417">
    <property type="entry name" value="P-loop_NTPase"/>
</dbReference>
<dbReference type="GO" id="GO:0016226">
    <property type="term" value="P:iron-sulfur cluster assembly"/>
    <property type="evidence" value="ECO:0007669"/>
    <property type="project" value="InterPro"/>
</dbReference>
<sequence>MGRIAIITHEEAVSISSQTQPKYLSIVSGKGGVGKSTVAVNLAVSLAERGMSVGLIDADIYGFSIPSLINMRAEARSDENRIFPIERFGVKWISSGFLRTDNQPVIMRGPMLGKIIRTFLEDVEWGTLDYLLFDLPPGTGDIPLDLHQFLGSMKELIVTTPHDTAAEVAFRAGAMTERTGHDLIGIVENMAYMQCPSCNGAIHAFGHEGGNRLQEALQCNILTRLPLERPGDQAPAPGVYDSSSEAGMLFRQLADHVIQVTH</sequence>
<protein>
    <recommendedName>
        <fullName evidence="6">Iron-sulfur cluster carrier protein</fullName>
    </recommendedName>
</protein>
<evidence type="ECO:0000256" key="6">
    <source>
        <dbReference type="HAMAP-Rule" id="MF_02040"/>
    </source>
</evidence>
<dbReference type="GO" id="GO:0046872">
    <property type="term" value="F:metal ion binding"/>
    <property type="evidence" value="ECO:0007669"/>
    <property type="project" value="UniProtKB-KW"/>
</dbReference>
<comment type="caution">
    <text evidence="7">The sequence shown here is derived from an EMBL/GenBank/DDBJ whole genome shotgun (WGS) entry which is preliminary data.</text>
</comment>
<dbReference type="HAMAP" id="MF_02040">
    <property type="entry name" value="Mrp_NBP35"/>
    <property type="match status" value="1"/>
</dbReference>
<evidence type="ECO:0000256" key="4">
    <source>
        <dbReference type="ARBA" id="ARBA00023004"/>
    </source>
</evidence>
<dbReference type="GO" id="GO:0005524">
    <property type="term" value="F:ATP binding"/>
    <property type="evidence" value="ECO:0007669"/>
    <property type="project" value="UniProtKB-UniRule"/>
</dbReference>
<dbReference type="EMBL" id="JACHXK010000006">
    <property type="protein sequence ID" value="MBB3110947.1"/>
    <property type="molecule type" value="Genomic_DNA"/>
</dbReference>
<dbReference type="CDD" id="cd02037">
    <property type="entry name" value="Mrp_NBP35"/>
    <property type="match status" value="1"/>
</dbReference>
<dbReference type="RefSeq" id="WP_183600851.1">
    <property type="nucleotide sequence ID" value="NZ_JACHXK010000006.1"/>
</dbReference>
<dbReference type="Gene3D" id="3.40.50.300">
    <property type="entry name" value="P-loop containing nucleotide triphosphate hydrolases"/>
    <property type="match status" value="1"/>
</dbReference>
<gene>
    <name evidence="7" type="ORF">FHS18_003015</name>
</gene>
<dbReference type="GO" id="GO:0016887">
    <property type="term" value="F:ATP hydrolysis activity"/>
    <property type="evidence" value="ECO:0007669"/>
    <property type="project" value="UniProtKB-UniRule"/>
</dbReference>
<keyword evidence="3 6" id="KW-0067">ATP-binding</keyword>
<keyword evidence="1 6" id="KW-0479">Metal-binding</keyword>
<dbReference type="AlphaFoldDB" id="A0A7W5AYA5"/>
<evidence type="ECO:0000313" key="8">
    <source>
        <dbReference type="Proteomes" id="UP000570361"/>
    </source>
</evidence>
<proteinExistence type="inferred from homology"/>
<evidence type="ECO:0000256" key="2">
    <source>
        <dbReference type="ARBA" id="ARBA00022741"/>
    </source>
</evidence>
<comment type="similarity">
    <text evidence="6">Belongs to the Mrp/NBP35 ATP-binding proteins family.</text>
</comment>
<accession>A0A7W5AYA5</accession>
<keyword evidence="2 6" id="KW-0547">Nucleotide-binding</keyword>
<dbReference type="Pfam" id="PF10609">
    <property type="entry name" value="ParA"/>
    <property type="match status" value="1"/>
</dbReference>
<dbReference type="InterPro" id="IPR019591">
    <property type="entry name" value="Mrp/NBP35_ATP-bd"/>
</dbReference>
<evidence type="ECO:0000256" key="5">
    <source>
        <dbReference type="ARBA" id="ARBA00023014"/>
    </source>
</evidence>
<keyword evidence="5 6" id="KW-0411">Iron-sulfur</keyword>
<evidence type="ECO:0000313" key="7">
    <source>
        <dbReference type="EMBL" id="MBB3110947.1"/>
    </source>
</evidence>
<dbReference type="SUPFAM" id="SSF52540">
    <property type="entry name" value="P-loop containing nucleoside triphosphate hydrolases"/>
    <property type="match status" value="1"/>
</dbReference>
<dbReference type="InterPro" id="IPR044304">
    <property type="entry name" value="NUBPL-like"/>
</dbReference>
<keyword evidence="6" id="KW-0378">Hydrolase</keyword>
<evidence type="ECO:0000256" key="1">
    <source>
        <dbReference type="ARBA" id="ARBA00022723"/>
    </source>
</evidence>
<dbReference type="GO" id="GO:0051539">
    <property type="term" value="F:4 iron, 4 sulfur cluster binding"/>
    <property type="evidence" value="ECO:0007669"/>
    <property type="project" value="TreeGrafter"/>
</dbReference>
<dbReference type="PANTHER" id="PTHR42961">
    <property type="entry name" value="IRON-SULFUR PROTEIN NUBPL"/>
    <property type="match status" value="1"/>
</dbReference>
<dbReference type="GO" id="GO:0140663">
    <property type="term" value="F:ATP-dependent FeS chaperone activity"/>
    <property type="evidence" value="ECO:0007669"/>
    <property type="project" value="InterPro"/>
</dbReference>
<dbReference type="Proteomes" id="UP000570361">
    <property type="component" value="Unassembled WGS sequence"/>
</dbReference>
<feature type="binding site" evidence="6">
    <location>
        <begin position="29"/>
        <end position="36"/>
    </location>
    <ligand>
        <name>ATP</name>
        <dbReference type="ChEBI" id="CHEBI:30616"/>
    </ligand>
</feature>
<reference evidence="7 8" key="1">
    <citation type="submission" date="2020-08" db="EMBL/GenBank/DDBJ databases">
        <title>Genomic Encyclopedia of Type Strains, Phase III (KMG-III): the genomes of soil and plant-associated and newly described type strains.</title>
        <authorList>
            <person name="Whitman W."/>
        </authorList>
    </citation>
    <scope>NUCLEOTIDE SEQUENCE [LARGE SCALE GENOMIC DNA]</scope>
    <source>
        <strain evidence="7 8">CECT 5862</strain>
    </source>
</reference>
<keyword evidence="4 6" id="KW-0408">Iron</keyword>
<comment type="function">
    <text evidence="6">Binds and transfers iron-sulfur (Fe-S) clusters to target apoproteins. Can hydrolyze ATP.</text>
</comment>
<dbReference type="InterPro" id="IPR033756">
    <property type="entry name" value="YlxH/NBP35"/>
</dbReference>
<keyword evidence="8" id="KW-1185">Reference proteome</keyword>
<name>A0A7W5AYA5_9BACL</name>